<dbReference type="Pfam" id="PF01426">
    <property type="entry name" value="BAH"/>
    <property type="match status" value="1"/>
</dbReference>
<evidence type="ECO:0000256" key="5">
    <source>
        <dbReference type="ARBA" id="ARBA00023242"/>
    </source>
</evidence>
<keyword evidence="4" id="KW-0862">Zinc</keyword>
<dbReference type="Pfam" id="PF02008">
    <property type="entry name" value="zf-CXXC"/>
    <property type="match status" value="1"/>
</dbReference>
<feature type="domain" description="CXXC-type" evidence="9">
    <location>
        <begin position="390"/>
        <end position="436"/>
    </location>
</feature>
<feature type="compositionally biased region" description="Basic and acidic residues" evidence="7">
    <location>
        <begin position="62"/>
        <end position="78"/>
    </location>
</feature>
<dbReference type="InterPro" id="IPR002857">
    <property type="entry name" value="Znf_CXXC"/>
</dbReference>
<evidence type="ECO:0000256" key="3">
    <source>
        <dbReference type="ARBA" id="ARBA00022771"/>
    </source>
</evidence>
<keyword evidence="2" id="KW-0479">Metal-binding</keyword>
<dbReference type="PROSITE" id="PS51058">
    <property type="entry name" value="ZF_CXXC"/>
    <property type="match status" value="1"/>
</dbReference>
<dbReference type="AlphaFoldDB" id="A0A8X6NJ89"/>
<dbReference type="InterPro" id="IPR001025">
    <property type="entry name" value="BAH_dom"/>
</dbReference>
<dbReference type="EMBL" id="BMAW01010273">
    <property type="protein sequence ID" value="GFT18091.1"/>
    <property type="molecule type" value="Genomic_DNA"/>
</dbReference>
<feature type="compositionally biased region" description="Low complexity" evidence="7">
    <location>
        <begin position="1"/>
        <end position="15"/>
    </location>
</feature>
<evidence type="ECO:0000256" key="4">
    <source>
        <dbReference type="ARBA" id="ARBA00022833"/>
    </source>
</evidence>
<evidence type="ECO:0000259" key="9">
    <source>
        <dbReference type="PROSITE" id="PS51058"/>
    </source>
</evidence>
<evidence type="ECO:0000259" key="8">
    <source>
        <dbReference type="PROSITE" id="PS51038"/>
    </source>
</evidence>
<dbReference type="PANTHER" id="PTHR10629:SF52">
    <property type="entry name" value="DNA (CYTOSINE-5)-METHYLTRANSFERASE 1"/>
    <property type="match status" value="1"/>
</dbReference>
<dbReference type="Pfam" id="PF12047">
    <property type="entry name" value="DNMT1-RFD"/>
    <property type="match status" value="1"/>
</dbReference>
<dbReference type="GO" id="GO:0005634">
    <property type="term" value="C:nucleus"/>
    <property type="evidence" value="ECO:0007669"/>
    <property type="project" value="UniProtKB-SubCell"/>
</dbReference>
<dbReference type="GO" id="GO:0003677">
    <property type="term" value="F:DNA binding"/>
    <property type="evidence" value="ECO:0007669"/>
    <property type="project" value="InterPro"/>
</dbReference>
<dbReference type="InterPro" id="IPR022702">
    <property type="entry name" value="Cytosine_MeTrfase1_RFD"/>
</dbReference>
<dbReference type="Gene3D" id="2.30.30.490">
    <property type="match status" value="1"/>
</dbReference>
<dbReference type="GO" id="GO:0003886">
    <property type="term" value="F:DNA (cytosine-5-)-methyltransferase activity"/>
    <property type="evidence" value="ECO:0007669"/>
    <property type="project" value="TreeGrafter"/>
</dbReference>
<gene>
    <name evidence="10" type="ORF">NPIL_265861</name>
</gene>
<comment type="subcellular location">
    <subcellularLocation>
        <location evidence="1">Nucleus</location>
    </subcellularLocation>
</comment>
<dbReference type="CDD" id="cd04760">
    <property type="entry name" value="BAH_Dnmt1_I"/>
    <property type="match status" value="1"/>
</dbReference>
<proteinExistence type="predicted"/>
<accession>A0A8X6NJ89</accession>
<evidence type="ECO:0000256" key="2">
    <source>
        <dbReference type="ARBA" id="ARBA00022723"/>
    </source>
</evidence>
<feature type="region of interest" description="Disordered" evidence="7">
    <location>
        <begin position="1"/>
        <end position="85"/>
    </location>
</feature>
<dbReference type="Proteomes" id="UP000887013">
    <property type="component" value="Unassembled WGS sequence"/>
</dbReference>
<dbReference type="PANTHER" id="PTHR10629">
    <property type="entry name" value="CYTOSINE-SPECIFIC METHYLTRANSFERASE"/>
    <property type="match status" value="1"/>
</dbReference>
<keyword evidence="3 6" id="KW-0863">Zinc-finger</keyword>
<dbReference type="SMART" id="SM00439">
    <property type="entry name" value="BAH"/>
    <property type="match status" value="1"/>
</dbReference>
<evidence type="ECO:0000313" key="10">
    <source>
        <dbReference type="EMBL" id="GFT18091.1"/>
    </source>
</evidence>
<comment type="caution">
    <text evidence="10">The sequence shown here is derived from an EMBL/GenBank/DDBJ whole genome shotgun (WGS) entry which is preliminary data.</text>
</comment>
<keyword evidence="11" id="KW-1185">Reference proteome</keyword>
<feature type="compositionally biased region" description="Basic and acidic residues" evidence="7">
    <location>
        <begin position="21"/>
        <end position="38"/>
    </location>
</feature>
<evidence type="ECO:0000256" key="1">
    <source>
        <dbReference type="ARBA" id="ARBA00004123"/>
    </source>
</evidence>
<dbReference type="PROSITE" id="PS51038">
    <property type="entry name" value="BAH"/>
    <property type="match status" value="1"/>
</dbReference>
<name>A0A8X6NJ89_NEPPI</name>
<reference evidence="10" key="1">
    <citation type="submission" date="2020-08" db="EMBL/GenBank/DDBJ databases">
        <title>Multicomponent nature underlies the extraordinary mechanical properties of spider dragline silk.</title>
        <authorList>
            <person name="Kono N."/>
            <person name="Nakamura H."/>
            <person name="Mori M."/>
            <person name="Yoshida Y."/>
            <person name="Ohtoshi R."/>
            <person name="Malay A.D."/>
            <person name="Moran D.A.P."/>
            <person name="Tomita M."/>
            <person name="Numata K."/>
            <person name="Arakawa K."/>
        </authorList>
    </citation>
    <scope>NUCLEOTIDE SEQUENCE</scope>
</reference>
<dbReference type="GO" id="GO:0008270">
    <property type="term" value="F:zinc ion binding"/>
    <property type="evidence" value="ECO:0007669"/>
    <property type="project" value="UniProtKB-KW"/>
</dbReference>
<evidence type="ECO:0000256" key="7">
    <source>
        <dbReference type="SAM" id="MobiDB-lite"/>
    </source>
</evidence>
<evidence type="ECO:0000313" key="11">
    <source>
        <dbReference type="Proteomes" id="UP000887013"/>
    </source>
</evidence>
<dbReference type="Gene3D" id="1.10.10.2230">
    <property type="match status" value="1"/>
</dbReference>
<evidence type="ECO:0000256" key="6">
    <source>
        <dbReference type="PROSITE-ProRule" id="PRU00509"/>
    </source>
</evidence>
<keyword evidence="5" id="KW-0539">Nucleus</keyword>
<protein>
    <submittedName>
        <fullName evidence="10">Uncharacterized protein</fullName>
    </submittedName>
</protein>
<feature type="domain" description="BAH" evidence="8">
    <location>
        <begin position="507"/>
        <end position="621"/>
    </location>
</feature>
<dbReference type="InterPro" id="IPR050390">
    <property type="entry name" value="C5-Methyltransferase"/>
</dbReference>
<dbReference type="GO" id="GO:0044027">
    <property type="term" value="P:negative regulation of gene expression via chromosomal CpG island methylation"/>
    <property type="evidence" value="ECO:0007669"/>
    <property type="project" value="TreeGrafter"/>
</dbReference>
<dbReference type="GO" id="GO:0003682">
    <property type="term" value="F:chromatin binding"/>
    <property type="evidence" value="ECO:0007669"/>
    <property type="project" value="InterPro"/>
</dbReference>
<dbReference type="InterPro" id="IPR043151">
    <property type="entry name" value="BAH_sf"/>
</dbReference>
<dbReference type="OrthoDB" id="6432626at2759"/>
<organism evidence="10 11">
    <name type="scientific">Nephila pilipes</name>
    <name type="common">Giant wood spider</name>
    <name type="synonym">Nephila maculata</name>
    <dbReference type="NCBI Taxonomy" id="299642"/>
    <lineage>
        <taxon>Eukaryota</taxon>
        <taxon>Metazoa</taxon>
        <taxon>Ecdysozoa</taxon>
        <taxon>Arthropoda</taxon>
        <taxon>Chelicerata</taxon>
        <taxon>Arachnida</taxon>
        <taxon>Araneae</taxon>
        <taxon>Araneomorphae</taxon>
        <taxon>Entelegynae</taxon>
        <taxon>Araneoidea</taxon>
        <taxon>Nephilidae</taxon>
        <taxon>Nephila</taxon>
    </lineage>
</organism>
<sequence length="631" mass="70648">MAKSKTSESSTSDKSAGVINGKEEKKTKSKKQSEETNGKSDQNGVNNAKKKGAQPTIGEMFGKMDKKRKLENGNDSKPQKKTKAVIKSAINGSSLNTTSLPKRCTECRQYLDSPDLKLFQDNPIDAVEEFVMLTDTRLSVHTDGSYDTADVAERLQYKVTQFSVYDRFTHLCGFDQGLIEKDIEIYFSGFVKPIFSEDPSPEGGVPARNIGPIVEWWVSGFDGGEKALIGFGTAFAEYILMNPSEEYAPFVSAAQEKIYISKAVIELLCENEQATYEDLMNALETTVPPQGLPSFNEDTLLRHAQFVVDQVQSFDSAADENDLILITAPCMRALISLSGVTLGGKSRSKIKHRPQKVKKAVHSLATTTPLVRSIFESLFIGQLEKDTKQTAPRRKRCGVCEMCQLPDCGKCAFCKDMIKFGGTGRSKQACAKRKCPNMAVQEAEDDDILNDVYDDEDISSDKKSASGKISSKHHASAKQEVEVNWIDEPCFVENKKIYHEWAYVNDEKIRCGDYIMVVPSDPSTPLYIARIQSMFETSSGKKLFHGLWFDRGSDTILGETTDPHELFGTFQCEDKEMYSIKCKCTVVFKAVPENWFHLGGTEESLLDLPLLENEKSFYYQKWYIDCILYKS</sequence>